<evidence type="ECO:0000256" key="1">
    <source>
        <dbReference type="SAM" id="MobiDB-lite"/>
    </source>
</evidence>
<name>A0A7J7DVH0_TRIWF</name>
<dbReference type="EMBL" id="JAAARO010000003">
    <property type="protein sequence ID" value="KAF5750358.1"/>
    <property type="molecule type" value="Genomic_DNA"/>
</dbReference>
<comment type="caution">
    <text evidence="2">The sequence shown here is derived from an EMBL/GenBank/DDBJ whole genome shotgun (WGS) entry which is preliminary data.</text>
</comment>
<dbReference type="InterPro" id="IPR045882">
    <property type="entry name" value="GPT1/2"/>
</dbReference>
<protein>
    <submittedName>
        <fullName evidence="2">Uncharacterized protein</fullName>
    </submittedName>
</protein>
<dbReference type="AlphaFoldDB" id="A0A7J7DVH0"/>
<dbReference type="InParanoid" id="A0A7J7DVH0"/>
<feature type="compositionally biased region" description="Polar residues" evidence="1">
    <location>
        <begin position="435"/>
        <end position="444"/>
    </location>
</feature>
<dbReference type="FunCoup" id="A0A7J7DVH0">
    <property type="interactions" value="921"/>
</dbReference>
<feature type="region of interest" description="Disordered" evidence="1">
    <location>
        <begin position="255"/>
        <end position="371"/>
    </location>
</feature>
<sequence>MEDSVENIDLEVNGFSLIDISCEDDFLINNFPARDPQHLQSSGNRRVEFLEVVDANNVDNSVAYHEEPSGEQVPQSQSPEMTRKSGKYNLRKSLAWDSAFFTSAGFLEPEELSSMIRGTEKGEKQALPGIQEEMHRSTESLSTIESDSLTLENLEGDLFEDIRASIQKSSKVKNTTNLSSKGGSGGTEASDLPASKKGSLPSQDKKITVAAKKQNMGMHGVGKTTKQAGEFCKPPKMVGRVTPISIVSTKRASLSTNNLETDKDKAKASTAAVRGAPTLRQPASGGLRNGVPKPRPPLKSRANSSAASRTVLKTLRSSIDSAGSTSSDSSGKSSLKSVKRKNDPGTRNSSTHDRTTESPSRIASKKKNQLGTSRLSSYLTSVNQLSSSISPASSISEWSSESSSSHAANQRSNISRTSLDTRSGKQASAGGDTLPGSNAQNCLNDQGSDGLDSQSSGSMDDCLKKASRGTGGLVQPASTKPTGLRMPSPKMGFFDGMKSAARTPSGSMRSHSGSPTGFPKTEAESVNSSSAKIGKIQPGRVKSEVVRTKPDARQTSLSIKHGSRSPLQECFKVPTAKRNVRGSPLLSPKIQAKISPRTSKDSKLTTEVGGSKGCDMVIDDVYLEKDGSLDVLNNALQADCKGVTFVSNIQITATNGGADVAGCRSSICDTEKVNPPHKGDEGNDSEKAHLEDQVFGLSNQVGALNINMDNHEELTSHSISPDRVNISSKDNTIQEFSKLPTTSESEDSKLITEVGGSKGCDIAIKVVPLETDSSLDALNIALQMDSKDVNHVNNIHNSPINEGADISGGPSSICDTEKVPSPHNADEGAICCQSCAKNDSEKACLEDQVDGLCKLVGALRISVDNHEELITDSLSPDQVYLSSMDNSMQELSKSPRTTEIMANVRTPLAAKDSLCNQNGSFDASSGLIVADVETTAKDAVTF</sequence>
<organism evidence="2 3">
    <name type="scientific">Tripterygium wilfordii</name>
    <name type="common">Thunder God vine</name>
    <dbReference type="NCBI Taxonomy" id="458696"/>
    <lineage>
        <taxon>Eukaryota</taxon>
        <taxon>Viridiplantae</taxon>
        <taxon>Streptophyta</taxon>
        <taxon>Embryophyta</taxon>
        <taxon>Tracheophyta</taxon>
        <taxon>Spermatophyta</taxon>
        <taxon>Magnoliopsida</taxon>
        <taxon>eudicotyledons</taxon>
        <taxon>Gunneridae</taxon>
        <taxon>Pentapetalae</taxon>
        <taxon>rosids</taxon>
        <taxon>fabids</taxon>
        <taxon>Celastrales</taxon>
        <taxon>Celastraceae</taxon>
        <taxon>Tripterygium</taxon>
    </lineage>
</organism>
<feature type="compositionally biased region" description="Low complexity" evidence="1">
    <location>
        <begin position="317"/>
        <end position="336"/>
    </location>
</feature>
<feature type="region of interest" description="Disordered" evidence="1">
    <location>
        <begin position="121"/>
        <end position="144"/>
    </location>
</feature>
<dbReference type="PANTHER" id="PTHR33737">
    <property type="entry name" value="OS05G0121800 PROTEIN"/>
    <property type="match status" value="1"/>
</dbReference>
<proteinExistence type="predicted"/>
<dbReference type="Proteomes" id="UP000593562">
    <property type="component" value="Unassembled WGS sequence"/>
</dbReference>
<dbReference type="PANTHER" id="PTHR33737:SF2">
    <property type="entry name" value="OS12G0102700 PROTEIN"/>
    <property type="match status" value="1"/>
</dbReference>
<feature type="compositionally biased region" description="Basic and acidic residues" evidence="1">
    <location>
        <begin position="340"/>
        <end position="356"/>
    </location>
</feature>
<feature type="region of interest" description="Disordered" evidence="1">
    <location>
        <begin position="394"/>
        <end position="543"/>
    </location>
</feature>
<feature type="compositionally biased region" description="Low complexity" evidence="1">
    <location>
        <begin position="445"/>
        <end position="460"/>
    </location>
</feature>
<feature type="region of interest" description="Disordered" evidence="1">
    <location>
        <begin position="65"/>
        <end position="85"/>
    </location>
</feature>
<feature type="compositionally biased region" description="Polar residues" evidence="1">
    <location>
        <begin position="170"/>
        <end position="181"/>
    </location>
</feature>
<feature type="compositionally biased region" description="Polar residues" evidence="1">
    <location>
        <begin position="502"/>
        <end position="515"/>
    </location>
</feature>
<feature type="region of interest" description="Disordered" evidence="1">
    <location>
        <begin position="170"/>
        <end position="204"/>
    </location>
</feature>
<evidence type="ECO:0000313" key="3">
    <source>
        <dbReference type="Proteomes" id="UP000593562"/>
    </source>
</evidence>
<feature type="compositionally biased region" description="Polar residues" evidence="1">
    <location>
        <begin position="406"/>
        <end position="426"/>
    </location>
</feature>
<gene>
    <name evidence="2" type="ORF">HS088_TW03G00694</name>
</gene>
<reference evidence="2 3" key="1">
    <citation type="journal article" date="2020" name="Nat. Commun.">
        <title>Genome of Tripterygium wilfordii and identification of cytochrome P450 involved in triptolide biosynthesis.</title>
        <authorList>
            <person name="Tu L."/>
            <person name="Su P."/>
            <person name="Zhang Z."/>
            <person name="Gao L."/>
            <person name="Wang J."/>
            <person name="Hu T."/>
            <person name="Zhou J."/>
            <person name="Zhang Y."/>
            <person name="Zhao Y."/>
            <person name="Liu Y."/>
            <person name="Song Y."/>
            <person name="Tong Y."/>
            <person name="Lu Y."/>
            <person name="Yang J."/>
            <person name="Xu C."/>
            <person name="Jia M."/>
            <person name="Peters R.J."/>
            <person name="Huang L."/>
            <person name="Gao W."/>
        </authorList>
    </citation>
    <scope>NUCLEOTIDE SEQUENCE [LARGE SCALE GENOMIC DNA]</scope>
    <source>
        <strain evidence="3">cv. XIE 37</strain>
        <tissue evidence="2">Leaf</tissue>
    </source>
</reference>
<keyword evidence="3" id="KW-1185">Reference proteome</keyword>
<feature type="compositionally biased region" description="Low complexity" evidence="1">
    <location>
        <begin position="394"/>
        <end position="405"/>
    </location>
</feature>
<evidence type="ECO:0000313" key="2">
    <source>
        <dbReference type="EMBL" id="KAF5750358.1"/>
    </source>
</evidence>
<dbReference type="GO" id="GO:0008017">
    <property type="term" value="F:microtubule binding"/>
    <property type="evidence" value="ECO:0007669"/>
    <property type="project" value="InterPro"/>
</dbReference>
<accession>A0A7J7DVH0</accession>